<protein>
    <submittedName>
        <fullName evidence="4">CpaF family protein</fullName>
    </submittedName>
</protein>
<dbReference type="Pfam" id="PF00437">
    <property type="entry name" value="T2SSE"/>
    <property type="match status" value="1"/>
</dbReference>
<sequence>MKSVQDKFSTAEFAARVQSQGMEREAAAPVQEDSGSEDFDRLAGEIRSYLSAPRGMTEEERRQYSETLNRAVLGFSQEREQVLAVIEDRLIRLRIHTLPGWKHPYATLAEALFAEVVGLNVLELVLASRTDLEELQVVGTRIYEVRGGMAAMSHYCFGSIRDVERIQQNLVLYNNDRINPRKRWAEVMLKDGSRVTMTGFGFTSSPTLTIRFYTVSRFRLEALAAAPYFSLSDRMVQLLLASLKARYNLVIIGPTNSGKTNLMKALIAELPDVERIITIEGRYEMMLGRDFPSKNIIEYEAAEDDEAHRSSQAFKLALRQSPQRIIHAEIRDEDANIYVRACTRGHTGSMTTVHANRLEDVPEAITDMCMLDGRSMNPERLTKRIAEYVTELGIEMKLIGGRRIVSRIGEIGWQDGDIHIREWAVFSEVENEWQYSNPPSERAAAWLDQEV</sequence>
<keyword evidence="5" id="KW-1185">Reference proteome</keyword>
<evidence type="ECO:0000313" key="4">
    <source>
        <dbReference type="EMBL" id="REK71561.1"/>
    </source>
</evidence>
<comment type="similarity">
    <text evidence="1">Belongs to the GSP E family.</text>
</comment>
<dbReference type="AlphaFoldDB" id="A0A371P6I5"/>
<dbReference type="InterPro" id="IPR001482">
    <property type="entry name" value="T2SS/T4SS_dom"/>
</dbReference>
<dbReference type="Gene3D" id="3.30.450.380">
    <property type="match status" value="1"/>
</dbReference>
<dbReference type="GO" id="GO:0016887">
    <property type="term" value="F:ATP hydrolysis activity"/>
    <property type="evidence" value="ECO:0007669"/>
    <property type="project" value="InterPro"/>
</dbReference>
<dbReference type="PANTHER" id="PTHR30486">
    <property type="entry name" value="TWITCHING MOTILITY PROTEIN PILT"/>
    <property type="match status" value="1"/>
</dbReference>
<accession>A0A371P6I5</accession>
<dbReference type="Gene3D" id="3.40.50.300">
    <property type="entry name" value="P-loop containing nucleotide triphosphate hydrolases"/>
    <property type="match status" value="1"/>
</dbReference>
<dbReference type="Proteomes" id="UP000261905">
    <property type="component" value="Unassembled WGS sequence"/>
</dbReference>
<dbReference type="SUPFAM" id="SSF52540">
    <property type="entry name" value="P-loop containing nucleoside triphosphate hydrolases"/>
    <property type="match status" value="1"/>
</dbReference>
<evidence type="ECO:0000256" key="1">
    <source>
        <dbReference type="ARBA" id="ARBA00006611"/>
    </source>
</evidence>
<dbReference type="PANTHER" id="PTHR30486:SF6">
    <property type="entry name" value="TYPE IV PILUS RETRACTATION ATPASE PILT"/>
    <property type="match status" value="1"/>
</dbReference>
<dbReference type="EMBL" id="QUBQ01000005">
    <property type="protein sequence ID" value="REK71561.1"/>
    <property type="molecule type" value="Genomic_DNA"/>
</dbReference>
<reference evidence="4 5" key="1">
    <citation type="submission" date="2018-08" db="EMBL/GenBank/DDBJ databases">
        <title>Paenibacillus sp. M4BSY-1, whole genome shotgun sequence.</title>
        <authorList>
            <person name="Tuo L."/>
        </authorList>
    </citation>
    <scope>NUCLEOTIDE SEQUENCE [LARGE SCALE GENOMIC DNA]</scope>
    <source>
        <strain evidence="4 5">M4BSY-1</strain>
    </source>
</reference>
<gene>
    <name evidence="4" type="ORF">DX130_21435</name>
</gene>
<dbReference type="RefSeq" id="WP_116048852.1">
    <property type="nucleotide sequence ID" value="NZ_QUBQ01000005.1"/>
</dbReference>
<evidence type="ECO:0000313" key="5">
    <source>
        <dbReference type="Proteomes" id="UP000261905"/>
    </source>
</evidence>
<feature type="region of interest" description="Disordered" evidence="2">
    <location>
        <begin position="15"/>
        <end position="38"/>
    </location>
</feature>
<dbReference type="OrthoDB" id="9810761at2"/>
<dbReference type="InterPro" id="IPR050921">
    <property type="entry name" value="T4SS_GSP_E_ATPase"/>
</dbReference>
<proteinExistence type="inferred from homology"/>
<evidence type="ECO:0000256" key="2">
    <source>
        <dbReference type="SAM" id="MobiDB-lite"/>
    </source>
</evidence>
<organism evidence="4 5">
    <name type="scientific">Paenibacillus paeoniae</name>
    <dbReference type="NCBI Taxonomy" id="2292705"/>
    <lineage>
        <taxon>Bacteria</taxon>
        <taxon>Bacillati</taxon>
        <taxon>Bacillota</taxon>
        <taxon>Bacilli</taxon>
        <taxon>Bacillales</taxon>
        <taxon>Paenibacillaceae</taxon>
        <taxon>Paenibacillus</taxon>
    </lineage>
</organism>
<name>A0A371P6I5_9BACL</name>
<dbReference type="InterPro" id="IPR027417">
    <property type="entry name" value="P-loop_NTPase"/>
</dbReference>
<comment type="caution">
    <text evidence="4">The sequence shown here is derived from an EMBL/GenBank/DDBJ whole genome shotgun (WGS) entry which is preliminary data.</text>
</comment>
<feature type="domain" description="Bacterial type II secretion system protein E" evidence="3">
    <location>
        <begin position="206"/>
        <end position="373"/>
    </location>
</feature>
<evidence type="ECO:0000259" key="3">
    <source>
        <dbReference type="Pfam" id="PF00437"/>
    </source>
</evidence>